<keyword evidence="9" id="KW-1185">Reference proteome</keyword>
<accession>A0ABR8MT03</accession>
<gene>
    <name evidence="8" type="ORF">H8B09_10110</name>
</gene>
<dbReference type="Pfam" id="PF09335">
    <property type="entry name" value="VTT_dom"/>
    <property type="match status" value="1"/>
</dbReference>
<dbReference type="PANTHER" id="PTHR12677">
    <property type="entry name" value="GOLGI APPARATUS MEMBRANE PROTEIN TVP38-RELATED"/>
    <property type="match status" value="1"/>
</dbReference>
<keyword evidence="5 6" id="KW-0472">Membrane</keyword>
<evidence type="ECO:0000259" key="7">
    <source>
        <dbReference type="Pfam" id="PF09335"/>
    </source>
</evidence>
<dbReference type="InterPro" id="IPR032816">
    <property type="entry name" value="VTT_dom"/>
</dbReference>
<dbReference type="InterPro" id="IPR015414">
    <property type="entry name" value="TMEM64"/>
</dbReference>
<protein>
    <recommendedName>
        <fullName evidence="6">TVP38/TMEM64 family membrane protein</fullName>
    </recommendedName>
</protein>
<comment type="subcellular location">
    <subcellularLocation>
        <location evidence="1 6">Cell membrane</location>
        <topology evidence="1 6">Multi-pass membrane protein</topology>
    </subcellularLocation>
</comment>
<proteinExistence type="inferred from homology"/>
<feature type="transmembrane region" description="Helical" evidence="6">
    <location>
        <begin position="179"/>
        <end position="197"/>
    </location>
</feature>
<evidence type="ECO:0000256" key="5">
    <source>
        <dbReference type="ARBA" id="ARBA00023136"/>
    </source>
</evidence>
<evidence type="ECO:0000256" key="3">
    <source>
        <dbReference type="ARBA" id="ARBA00022692"/>
    </source>
</evidence>
<comment type="caution">
    <text evidence="8">The sequence shown here is derived from an EMBL/GenBank/DDBJ whole genome shotgun (WGS) entry which is preliminary data.</text>
</comment>
<keyword evidence="3 6" id="KW-0812">Transmembrane</keyword>
<dbReference type="PANTHER" id="PTHR12677:SF59">
    <property type="entry name" value="GOLGI APPARATUS MEMBRANE PROTEIN TVP38-RELATED"/>
    <property type="match status" value="1"/>
</dbReference>
<organism evidence="8 9">
    <name type="scientific">Paenibacillus terricola</name>
    <dbReference type="NCBI Taxonomy" id="2763503"/>
    <lineage>
        <taxon>Bacteria</taxon>
        <taxon>Bacillati</taxon>
        <taxon>Bacillota</taxon>
        <taxon>Bacilli</taxon>
        <taxon>Bacillales</taxon>
        <taxon>Paenibacillaceae</taxon>
        <taxon>Paenibacillus</taxon>
    </lineage>
</organism>
<evidence type="ECO:0000313" key="8">
    <source>
        <dbReference type="EMBL" id="MBD3919108.1"/>
    </source>
</evidence>
<feature type="transmembrane region" description="Helical" evidence="6">
    <location>
        <begin position="65"/>
        <end position="89"/>
    </location>
</feature>
<dbReference type="EMBL" id="JACXZA010000002">
    <property type="protein sequence ID" value="MBD3919108.1"/>
    <property type="molecule type" value="Genomic_DNA"/>
</dbReference>
<dbReference type="Proteomes" id="UP000609346">
    <property type="component" value="Unassembled WGS sequence"/>
</dbReference>
<evidence type="ECO:0000256" key="1">
    <source>
        <dbReference type="ARBA" id="ARBA00004651"/>
    </source>
</evidence>
<evidence type="ECO:0000256" key="4">
    <source>
        <dbReference type="ARBA" id="ARBA00022989"/>
    </source>
</evidence>
<dbReference type="RefSeq" id="WP_318152572.1">
    <property type="nucleotide sequence ID" value="NZ_JACXZA010000002.1"/>
</dbReference>
<feature type="transmembrane region" description="Helical" evidence="6">
    <location>
        <begin position="147"/>
        <end position="167"/>
    </location>
</feature>
<evidence type="ECO:0000256" key="2">
    <source>
        <dbReference type="ARBA" id="ARBA00022475"/>
    </source>
</evidence>
<comment type="similarity">
    <text evidence="6">Belongs to the TVP38/TMEM64 family.</text>
</comment>
<evidence type="ECO:0000256" key="6">
    <source>
        <dbReference type="RuleBase" id="RU366058"/>
    </source>
</evidence>
<sequence length="207" mass="23222">MKKWLLSISYTLTVLFLLLNKEHLLEWIQQKESANIFLIQIIAILLALIPIAPFGLIAGVIGAKLGFVVGGVINIVASTSAALIMFVVVRYTFSSSVRSIISRYKSIDHLTKLFETNPFLTVFFARVIPIIPAPLVNMYSAITRIPFFTFFLATVVGKLPIMITFALLGEQLFTNTKNAIITIALYSAFLLLIYLSFRIWSKKKGMR</sequence>
<name>A0ABR8MT03_9BACL</name>
<evidence type="ECO:0000313" key="9">
    <source>
        <dbReference type="Proteomes" id="UP000609346"/>
    </source>
</evidence>
<reference evidence="8 9" key="1">
    <citation type="submission" date="2020-09" db="EMBL/GenBank/DDBJ databases">
        <title>Paenibacillus sp. strain PR3 16S rRNA gene Genome sequencing and assembly.</title>
        <authorList>
            <person name="Kim J."/>
        </authorList>
    </citation>
    <scope>NUCLEOTIDE SEQUENCE [LARGE SCALE GENOMIC DNA]</scope>
    <source>
        <strain evidence="8 9">PR3</strain>
    </source>
</reference>
<keyword evidence="4 6" id="KW-1133">Transmembrane helix</keyword>
<keyword evidence="2 6" id="KW-1003">Cell membrane</keyword>
<feature type="domain" description="VTT" evidence="7">
    <location>
        <begin position="56"/>
        <end position="170"/>
    </location>
</feature>
<feature type="transmembrane region" description="Helical" evidence="6">
    <location>
        <begin position="34"/>
        <end position="58"/>
    </location>
</feature>
<feature type="transmembrane region" description="Helical" evidence="6">
    <location>
        <begin position="119"/>
        <end position="140"/>
    </location>
</feature>